<dbReference type="GO" id="GO:0006392">
    <property type="term" value="P:transcription elongation by mitochondrial RNA polymerase"/>
    <property type="evidence" value="ECO:0007669"/>
    <property type="project" value="InterPro"/>
</dbReference>
<dbReference type="GO" id="GO:0030337">
    <property type="term" value="F:DNA polymerase processivity factor activity"/>
    <property type="evidence" value="ECO:0007669"/>
    <property type="project" value="TreeGrafter"/>
</dbReference>
<dbReference type="Proteomes" id="UP001154329">
    <property type="component" value="Chromosome 1"/>
</dbReference>
<dbReference type="PANTHER" id="PTHR21053">
    <property type="entry name" value="TRANSCRIPTION ELONGATION FACTOR, MITOCHONDRIAL"/>
    <property type="match status" value="1"/>
</dbReference>
<organism evidence="2 3">
    <name type="scientific">Aphis gossypii</name>
    <name type="common">Cotton aphid</name>
    <dbReference type="NCBI Taxonomy" id="80765"/>
    <lineage>
        <taxon>Eukaryota</taxon>
        <taxon>Metazoa</taxon>
        <taxon>Ecdysozoa</taxon>
        <taxon>Arthropoda</taxon>
        <taxon>Hexapoda</taxon>
        <taxon>Insecta</taxon>
        <taxon>Pterygota</taxon>
        <taxon>Neoptera</taxon>
        <taxon>Paraneoptera</taxon>
        <taxon>Hemiptera</taxon>
        <taxon>Sternorrhyncha</taxon>
        <taxon>Aphidomorpha</taxon>
        <taxon>Aphidoidea</taxon>
        <taxon>Aphididae</taxon>
        <taxon>Aphidini</taxon>
        <taxon>Aphis</taxon>
        <taxon>Aphis</taxon>
    </lineage>
</organism>
<proteinExistence type="predicted"/>
<gene>
    <name evidence="2" type="ORF">APHIGO_LOCUS2223</name>
</gene>
<sequence>MCLDYLSFLLVILKSFGCKPMCMTRCFSEAIEVSKIKRKHSRNANYYVPLLSETRRESIKKIVSIQMSGHYMSCTTILRDGNILKDWKMLYMPEEMNKFHLDDVYNSVATLMKDLPEGDIYLIENYVKMPNNVNIAGANLFYVKLQTLAMLIALINSSQTKKTEDNTQESTNKVVLMKARLHARLFRIIVGTEIISSQDITELMLKGTFPEYITPVVPAIDATLTYRSVKEPIIKELMSNGLMLAMTFVDLVLNSNPKSIQALNESSKRQLKTTKKL</sequence>
<keyword evidence="3" id="KW-1185">Reference proteome</keyword>
<dbReference type="EMBL" id="OU899034">
    <property type="protein sequence ID" value="CAH1713020.1"/>
    <property type="molecule type" value="Genomic_DNA"/>
</dbReference>
<feature type="chain" id="PRO_5040337907" evidence="1">
    <location>
        <begin position="18"/>
        <end position="277"/>
    </location>
</feature>
<reference evidence="2" key="1">
    <citation type="submission" date="2022-02" db="EMBL/GenBank/DDBJ databases">
        <authorList>
            <person name="King R."/>
        </authorList>
    </citation>
    <scope>NUCLEOTIDE SEQUENCE</scope>
</reference>
<reference evidence="2" key="2">
    <citation type="submission" date="2022-10" db="EMBL/GenBank/DDBJ databases">
        <authorList>
            <consortium name="ENA_rothamsted_submissions"/>
            <consortium name="culmorum"/>
            <person name="King R."/>
        </authorList>
    </citation>
    <scope>NUCLEOTIDE SEQUENCE</scope>
</reference>
<dbReference type="PANTHER" id="PTHR21053:SF2">
    <property type="entry name" value="TRANSCRIPTION ELONGATION FACTOR, MITOCHONDRIAL"/>
    <property type="match status" value="1"/>
</dbReference>
<name>A0A9P0IQI0_APHGO</name>
<protein>
    <submittedName>
        <fullName evidence="2">Uncharacterized protein</fullName>
    </submittedName>
</protein>
<evidence type="ECO:0000256" key="1">
    <source>
        <dbReference type="SAM" id="SignalP"/>
    </source>
</evidence>
<accession>A0A9P0IQI0</accession>
<dbReference type="GO" id="GO:0042645">
    <property type="term" value="C:mitochondrial nucleoid"/>
    <property type="evidence" value="ECO:0007669"/>
    <property type="project" value="TreeGrafter"/>
</dbReference>
<feature type="signal peptide" evidence="1">
    <location>
        <begin position="1"/>
        <end position="17"/>
    </location>
</feature>
<keyword evidence="1" id="KW-0732">Signal</keyword>
<dbReference type="AlphaFoldDB" id="A0A9P0IQI0"/>
<evidence type="ECO:0000313" key="2">
    <source>
        <dbReference type="EMBL" id="CAH1713020.1"/>
    </source>
</evidence>
<evidence type="ECO:0000313" key="3">
    <source>
        <dbReference type="Proteomes" id="UP001154329"/>
    </source>
</evidence>
<dbReference type="InterPro" id="IPR039150">
    <property type="entry name" value="TEFM"/>
</dbReference>